<sequence length="280" mass="30836">MKGMEYGRRSSFPFETEGSGMYTSNTTILWLTGWSMPVTIFDRLQSLLPEFHHHSVDYSSAGATEELLDRIESAAKHCRAASDREVAASASHPKLVIAGWSLGGLLALRLATNGDVDGLVLIASTARFVRPKEARDRGWPDVYLRQMRSALAEDRAKVESRFRRTLFTDEEREAGLEAELPGPGSWTTSALQAGLQLLSVENVLPLLTDLLQPALIVHGLEDSICPYGAAEELYNQLPQAELIKLEGCGHAPFLGRETDIASSIRRWWNGKQSSGDTQPV</sequence>
<dbReference type="SUPFAM" id="SSF53474">
    <property type="entry name" value="alpha/beta-Hydrolases"/>
    <property type="match status" value="1"/>
</dbReference>
<dbReference type="RefSeq" id="WP_269881621.1">
    <property type="nucleotide sequence ID" value="NZ_JAQAGZ010000007.1"/>
</dbReference>
<dbReference type="EMBL" id="JAQAGZ010000007">
    <property type="protein sequence ID" value="MCZ8513133.1"/>
    <property type="molecule type" value="Genomic_DNA"/>
</dbReference>
<reference evidence="2 3" key="1">
    <citation type="submission" date="2022-12" db="EMBL/GenBank/DDBJ databases">
        <title>Draft genome sequence of Paenibacillus sp. dW9.</title>
        <authorList>
            <person name="Choi E.-W."/>
            <person name="Kim D.-U."/>
        </authorList>
    </citation>
    <scope>NUCLEOTIDE SEQUENCE [LARGE SCALE GENOMIC DNA]</scope>
    <source>
        <strain evidence="3">dW9</strain>
    </source>
</reference>
<dbReference type="PANTHER" id="PTHR43689">
    <property type="entry name" value="HYDROLASE"/>
    <property type="match status" value="1"/>
</dbReference>
<dbReference type="InterPro" id="IPR029058">
    <property type="entry name" value="AB_hydrolase_fold"/>
</dbReference>
<evidence type="ECO:0000313" key="2">
    <source>
        <dbReference type="EMBL" id="MCZ8513133.1"/>
    </source>
</evidence>
<dbReference type="PANTHER" id="PTHR43689:SF8">
    <property type="entry name" value="ALPHA_BETA-HYDROLASES SUPERFAMILY PROTEIN"/>
    <property type="match status" value="1"/>
</dbReference>
<evidence type="ECO:0000259" key="1">
    <source>
        <dbReference type="Pfam" id="PF12697"/>
    </source>
</evidence>
<accession>A0ABT4Q8H7</accession>
<dbReference type="Pfam" id="PF12697">
    <property type="entry name" value="Abhydrolase_6"/>
    <property type="match status" value="1"/>
</dbReference>
<keyword evidence="3" id="KW-1185">Reference proteome</keyword>
<dbReference type="Proteomes" id="UP001527882">
    <property type="component" value="Unassembled WGS sequence"/>
</dbReference>
<keyword evidence="2" id="KW-0378">Hydrolase</keyword>
<dbReference type="Gene3D" id="3.40.50.1820">
    <property type="entry name" value="alpha/beta hydrolase"/>
    <property type="match status" value="1"/>
</dbReference>
<name>A0ABT4Q8H7_9BACL</name>
<evidence type="ECO:0000313" key="3">
    <source>
        <dbReference type="Proteomes" id="UP001527882"/>
    </source>
</evidence>
<gene>
    <name evidence="2" type="ORF">O9H85_12000</name>
</gene>
<proteinExistence type="predicted"/>
<dbReference type="InterPro" id="IPR000073">
    <property type="entry name" value="AB_hydrolase_1"/>
</dbReference>
<organism evidence="2 3">
    <name type="scientific">Paenibacillus gyeongsangnamensis</name>
    <dbReference type="NCBI Taxonomy" id="3388067"/>
    <lineage>
        <taxon>Bacteria</taxon>
        <taxon>Bacillati</taxon>
        <taxon>Bacillota</taxon>
        <taxon>Bacilli</taxon>
        <taxon>Bacillales</taxon>
        <taxon>Paenibacillaceae</taxon>
        <taxon>Paenibacillus</taxon>
    </lineage>
</organism>
<dbReference type="GO" id="GO:0016787">
    <property type="term" value="F:hydrolase activity"/>
    <property type="evidence" value="ECO:0007669"/>
    <property type="project" value="UniProtKB-KW"/>
</dbReference>
<feature type="domain" description="AB hydrolase-1" evidence="1">
    <location>
        <begin position="32"/>
        <end position="254"/>
    </location>
</feature>
<protein>
    <submittedName>
        <fullName evidence="2">Alpha/beta fold hydrolase</fullName>
    </submittedName>
</protein>
<comment type="caution">
    <text evidence="2">The sequence shown here is derived from an EMBL/GenBank/DDBJ whole genome shotgun (WGS) entry which is preliminary data.</text>
</comment>